<dbReference type="AlphaFoldDB" id="A0A8K0ADR6"/>
<sequence>MFTATQHTDGYFSTMLGEAVHMGTACSQPDPMFTAMPPAGASWTANVPPIAGENWTAGNAGGGVTSSYHPSFPAYRQVPDSVNAPSRQPFFDQTNNQRSPSFQANSFVSIGNKQFNLPPHPDHPQFSNYVGQLGLALFDFKCYPADDLLQTSGVGKKARTYFCTKVREAIIKYNVTGANSCGFNFAANEVLLYCPTLATMHGFAAIQRAIKQSVVNARKKSKTRREKAAGTFKRGLFKRGGERKQEPTAEDVTGAPEDVTGAQAPTANHVTGAPEDVTGAQAPTANVTGVQPRTEDVTGARAQAPTEDVTGADVTGGQKAQALDGEVYLHIGKVQVARGKVIKDPYDAENQDVVEVILLEMSETDEAAVFKDEMVSLWSRDNGRFLKECQKGEMVTWLKGDVKSAPTSKRKRKNQTEKVDTLKKTKRDKIQALKKTKKDMVEATKKSRKEHQQSLPRVLRDSYPPKPLKVDQLVAVAYNTGLAVGKVRSIAEDCADVSFMSYSGDGVFSPSTRAQVEKVDPKCVLAIDFPVKDMRGGKVKVQEWEALNAHYVKYKKEYKL</sequence>
<keyword evidence="3" id="KW-1185">Reference proteome</keyword>
<protein>
    <submittedName>
        <fullName evidence="2">Hypp5259 protein</fullName>
    </submittedName>
</protein>
<feature type="compositionally biased region" description="Basic and acidic residues" evidence="1">
    <location>
        <begin position="414"/>
        <end position="431"/>
    </location>
</feature>
<accession>A0A8K0ADR6</accession>
<evidence type="ECO:0000256" key="1">
    <source>
        <dbReference type="SAM" id="MobiDB-lite"/>
    </source>
</evidence>
<proteinExistence type="predicted"/>
<evidence type="ECO:0000313" key="3">
    <source>
        <dbReference type="Proteomes" id="UP000838412"/>
    </source>
</evidence>
<dbReference type="EMBL" id="OV696694">
    <property type="protein sequence ID" value="CAH1274097.1"/>
    <property type="molecule type" value="Genomic_DNA"/>
</dbReference>
<reference evidence="2" key="1">
    <citation type="submission" date="2022-01" db="EMBL/GenBank/DDBJ databases">
        <authorList>
            <person name="Braso-Vives M."/>
        </authorList>
    </citation>
    <scope>NUCLEOTIDE SEQUENCE</scope>
</reference>
<name>A0A8K0ADR6_BRALA</name>
<feature type="region of interest" description="Disordered" evidence="1">
    <location>
        <begin position="400"/>
        <end position="462"/>
    </location>
</feature>
<feature type="region of interest" description="Disordered" evidence="1">
    <location>
        <begin position="220"/>
        <end position="314"/>
    </location>
</feature>
<evidence type="ECO:0000313" key="2">
    <source>
        <dbReference type="EMBL" id="CAH1274097.1"/>
    </source>
</evidence>
<dbReference type="OrthoDB" id="10228955at2759"/>
<dbReference type="Proteomes" id="UP000838412">
    <property type="component" value="Chromosome 9"/>
</dbReference>
<gene>
    <name evidence="2" type="primary">Hypp5259</name>
    <name evidence="2" type="ORF">BLAG_LOCUS25219</name>
</gene>
<feature type="compositionally biased region" description="Polar residues" evidence="1">
    <location>
        <begin position="281"/>
        <end position="291"/>
    </location>
</feature>
<organism evidence="2 3">
    <name type="scientific">Branchiostoma lanceolatum</name>
    <name type="common">Common lancelet</name>
    <name type="synonym">Amphioxus lanceolatum</name>
    <dbReference type="NCBI Taxonomy" id="7740"/>
    <lineage>
        <taxon>Eukaryota</taxon>
        <taxon>Metazoa</taxon>
        <taxon>Chordata</taxon>
        <taxon>Cephalochordata</taxon>
        <taxon>Leptocardii</taxon>
        <taxon>Amphioxiformes</taxon>
        <taxon>Branchiostomatidae</taxon>
        <taxon>Branchiostoma</taxon>
    </lineage>
</organism>